<keyword evidence="2" id="KW-0663">Pyridoxal phosphate</keyword>
<dbReference type="PIRSF" id="PIRSF000390">
    <property type="entry name" value="PLP_StrS"/>
    <property type="match status" value="1"/>
</dbReference>
<dbReference type="InterPro" id="IPR015421">
    <property type="entry name" value="PyrdxlP-dep_Trfase_major"/>
</dbReference>
<dbReference type="InterPro" id="IPR000653">
    <property type="entry name" value="DegT/StrS_aminotransferase"/>
</dbReference>
<gene>
    <name evidence="3" type="ORF">HNV10_09720</name>
</gene>
<dbReference type="PANTHER" id="PTHR30244">
    <property type="entry name" value="TRANSAMINASE"/>
    <property type="match status" value="1"/>
</dbReference>
<dbReference type="InterPro" id="IPR015422">
    <property type="entry name" value="PyrdxlP-dep_Trfase_small"/>
</dbReference>
<organism evidence="3 4">
    <name type="scientific">Winogradskyella litoriviva</name>
    <dbReference type="NCBI Taxonomy" id="1220182"/>
    <lineage>
        <taxon>Bacteria</taxon>
        <taxon>Pseudomonadati</taxon>
        <taxon>Bacteroidota</taxon>
        <taxon>Flavobacteriia</taxon>
        <taxon>Flavobacteriales</taxon>
        <taxon>Flavobacteriaceae</taxon>
        <taxon>Winogradskyella</taxon>
    </lineage>
</organism>
<dbReference type="PANTHER" id="PTHR30244:SF34">
    <property type="entry name" value="DTDP-4-AMINO-4,6-DIDEOXYGALACTOSE TRANSAMINASE"/>
    <property type="match status" value="1"/>
</dbReference>
<dbReference type="SUPFAM" id="SSF53383">
    <property type="entry name" value="PLP-dependent transferases"/>
    <property type="match status" value="1"/>
</dbReference>
<protein>
    <submittedName>
        <fullName evidence="3">DegT/DnrJ/EryC1/StrS family aminotransferase</fullName>
    </submittedName>
</protein>
<accession>A0ABX2E547</accession>
<proteinExistence type="inferred from homology"/>
<dbReference type="InterPro" id="IPR015424">
    <property type="entry name" value="PyrdxlP-dep_Trfase"/>
</dbReference>
<comment type="caution">
    <text evidence="3">The sequence shown here is derived from an EMBL/GenBank/DDBJ whole genome shotgun (WGS) entry which is preliminary data.</text>
</comment>
<keyword evidence="4" id="KW-1185">Reference proteome</keyword>
<comment type="similarity">
    <text evidence="1 2">Belongs to the DegT/DnrJ/EryC1 family.</text>
</comment>
<dbReference type="GO" id="GO:0008483">
    <property type="term" value="F:transaminase activity"/>
    <property type="evidence" value="ECO:0007669"/>
    <property type="project" value="UniProtKB-KW"/>
</dbReference>
<keyword evidence="3" id="KW-0808">Transferase</keyword>
<dbReference type="Pfam" id="PF01041">
    <property type="entry name" value="DegT_DnrJ_EryC1"/>
    <property type="match status" value="1"/>
</dbReference>
<dbReference type="EMBL" id="JABRWQ010000004">
    <property type="protein sequence ID" value="NRD23517.1"/>
    <property type="molecule type" value="Genomic_DNA"/>
</dbReference>
<dbReference type="Gene3D" id="3.90.1150.10">
    <property type="entry name" value="Aspartate Aminotransferase, domain 1"/>
    <property type="match status" value="1"/>
</dbReference>
<name>A0ABX2E547_9FLAO</name>
<dbReference type="Gene3D" id="3.40.640.10">
    <property type="entry name" value="Type I PLP-dependent aspartate aminotransferase-like (Major domain)"/>
    <property type="match status" value="1"/>
</dbReference>
<dbReference type="CDD" id="cd00616">
    <property type="entry name" value="AHBA_syn"/>
    <property type="match status" value="1"/>
</dbReference>
<keyword evidence="3" id="KW-0032">Aminotransferase</keyword>
<sequence>MNEKIWLSSPHMSGNEQSYVKEAFDTNWVAPLGPNVNGFENDLQTYLKENSHVAALASGTSALHLSLILLDVKHGDEVICQSKTFSASANPIIYQGATPIFVDSERETWNMCPIQLDIAIKDRIAKGKKPKAIIAVHLYGMPYKVDELNKVAKQYNIPIIEDSAESLGSRYNGRNCGTFGDLSILSFNGNKIITTSGGGALVSPTAEFKEKAVFLATQARDNAPHYLHSKIGYNYRMSNIVAGIGRGQMTVLDSHVSKRRSNHEFYKNAFKAIGEITFLREPEGYFSNRWLTCILLDSYSTREGLRLALEKENIESRPLWKPMHQQPIFKDSPSYLNGVSDELFEKGLCLPSGSNLTDIELNRVVSAVNTYFEKC</sequence>
<evidence type="ECO:0000256" key="1">
    <source>
        <dbReference type="ARBA" id="ARBA00037999"/>
    </source>
</evidence>
<evidence type="ECO:0000256" key="2">
    <source>
        <dbReference type="RuleBase" id="RU004508"/>
    </source>
</evidence>
<dbReference type="Proteomes" id="UP000805085">
    <property type="component" value="Unassembled WGS sequence"/>
</dbReference>
<reference evidence="3 4" key="1">
    <citation type="journal article" date="2015" name="Int. J. Syst. Evol. Microbiol.">
        <title>Winogradskyella litoriviva sp. nov., isolated from coastal seawater.</title>
        <authorList>
            <person name="Nedashkovskaya O.I."/>
            <person name="Kukhlevskiy A.D."/>
            <person name="Zhukova N.V."/>
            <person name="Kim S.J."/>
            <person name="Rhee S.K."/>
            <person name="Mikhailov V.V."/>
        </authorList>
    </citation>
    <scope>NUCLEOTIDE SEQUENCE [LARGE SCALE GENOMIC DNA]</scope>
    <source>
        <strain evidence="3 4">KMM6491</strain>
    </source>
</reference>
<evidence type="ECO:0000313" key="4">
    <source>
        <dbReference type="Proteomes" id="UP000805085"/>
    </source>
</evidence>
<evidence type="ECO:0000313" key="3">
    <source>
        <dbReference type="EMBL" id="NRD23517.1"/>
    </source>
</evidence>
<dbReference type="RefSeq" id="WP_173301158.1">
    <property type="nucleotide sequence ID" value="NZ_JABRWQ010000004.1"/>
</dbReference>